<feature type="transmembrane region" description="Helical" evidence="6">
    <location>
        <begin position="67"/>
        <end position="84"/>
    </location>
</feature>
<feature type="transmembrane region" description="Helical" evidence="6">
    <location>
        <begin position="127"/>
        <end position="145"/>
    </location>
</feature>
<comment type="subcellular location">
    <subcellularLocation>
        <location evidence="1">Cell membrane</location>
        <topology evidence="1">Multi-pass membrane protein</topology>
    </subcellularLocation>
</comment>
<feature type="transmembrane region" description="Helical" evidence="6">
    <location>
        <begin position="175"/>
        <end position="196"/>
    </location>
</feature>
<name>A0A6V8M0N8_9BACT</name>
<dbReference type="AlphaFoldDB" id="A0A6V8M0N8"/>
<evidence type="ECO:0000256" key="1">
    <source>
        <dbReference type="ARBA" id="ARBA00004651"/>
    </source>
</evidence>
<reference evidence="8 9" key="2">
    <citation type="submission" date="2020-05" db="EMBL/GenBank/DDBJ databases">
        <title>Draft genome sequence of Desulfovibrio sp. strainFSS-1.</title>
        <authorList>
            <person name="Shimoshige H."/>
            <person name="Kobayashi H."/>
            <person name="Maekawa T."/>
        </authorList>
    </citation>
    <scope>NUCLEOTIDE SEQUENCE [LARGE SCALE GENOMIC DNA]</scope>
    <source>
        <strain evidence="8 9">SIID29052-01</strain>
    </source>
</reference>
<keyword evidence="4 6" id="KW-1133">Transmembrane helix</keyword>
<protein>
    <recommendedName>
        <fullName evidence="7">EamA domain-containing protein</fullName>
    </recommendedName>
</protein>
<feature type="transmembrane region" description="Helical" evidence="6">
    <location>
        <begin position="241"/>
        <end position="259"/>
    </location>
</feature>
<organism evidence="8 9">
    <name type="scientific">Fundidesulfovibrio magnetotacticus</name>
    <dbReference type="NCBI Taxonomy" id="2730080"/>
    <lineage>
        <taxon>Bacteria</taxon>
        <taxon>Pseudomonadati</taxon>
        <taxon>Thermodesulfobacteriota</taxon>
        <taxon>Desulfovibrionia</taxon>
        <taxon>Desulfovibrionales</taxon>
        <taxon>Desulfovibrionaceae</taxon>
        <taxon>Fundidesulfovibrio</taxon>
    </lineage>
</organism>
<dbReference type="Pfam" id="PF00892">
    <property type="entry name" value="EamA"/>
    <property type="match status" value="2"/>
</dbReference>
<feature type="transmembrane region" description="Helical" evidence="6">
    <location>
        <begin position="151"/>
        <end position="168"/>
    </location>
</feature>
<evidence type="ECO:0000313" key="9">
    <source>
        <dbReference type="Proteomes" id="UP000494245"/>
    </source>
</evidence>
<evidence type="ECO:0000259" key="7">
    <source>
        <dbReference type="Pfam" id="PF00892"/>
    </source>
</evidence>
<feature type="transmembrane region" description="Helical" evidence="6">
    <location>
        <begin position="208"/>
        <end position="229"/>
    </location>
</feature>
<reference evidence="8 9" key="1">
    <citation type="submission" date="2020-04" db="EMBL/GenBank/DDBJ databases">
        <authorList>
            <consortium name="Desulfovibrio sp. FSS-1 genome sequencing consortium"/>
            <person name="Shimoshige H."/>
            <person name="Kobayashi H."/>
            <person name="Maekawa T."/>
        </authorList>
    </citation>
    <scope>NUCLEOTIDE SEQUENCE [LARGE SCALE GENOMIC DNA]</scope>
    <source>
        <strain evidence="8 9">SIID29052-01</strain>
    </source>
</reference>
<dbReference type="PANTHER" id="PTHR42920">
    <property type="entry name" value="OS03G0707200 PROTEIN-RELATED"/>
    <property type="match status" value="1"/>
</dbReference>
<proteinExistence type="predicted"/>
<dbReference type="EMBL" id="BLTE01000019">
    <property type="protein sequence ID" value="GFK95576.1"/>
    <property type="molecule type" value="Genomic_DNA"/>
</dbReference>
<evidence type="ECO:0000256" key="3">
    <source>
        <dbReference type="ARBA" id="ARBA00022692"/>
    </source>
</evidence>
<evidence type="ECO:0000256" key="2">
    <source>
        <dbReference type="ARBA" id="ARBA00022475"/>
    </source>
</evidence>
<gene>
    <name evidence="8" type="ORF">NNJEOMEG_03444</name>
</gene>
<keyword evidence="3 6" id="KW-0812">Transmembrane</keyword>
<evidence type="ECO:0000256" key="5">
    <source>
        <dbReference type="ARBA" id="ARBA00023136"/>
    </source>
</evidence>
<dbReference type="SUPFAM" id="SSF103481">
    <property type="entry name" value="Multidrug resistance efflux transporter EmrE"/>
    <property type="match status" value="2"/>
</dbReference>
<comment type="caution">
    <text evidence="8">The sequence shown here is derived from an EMBL/GenBank/DDBJ whole genome shotgun (WGS) entry which is preliminary data.</text>
</comment>
<evidence type="ECO:0000256" key="4">
    <source>
        <dbReference type="ARBA" id="ARBA00022989"/>
    </source>
</evidence>
<keyword evidence="5 6" id="KW-0472">Membrane</keyword>
<dbReference type="RefSeq" id="WP_173086715.1">
    <property type="nucleotide sequence ID" value="NZ_BLTE01000019.1"/>
</dbReference>
<feature type="domain" description="EamA" evidence="7">
    <location>
        <begin position="149"/>
        <end position="279"/>
    </location>
</feature>
<dbReference type="InterPro" id="IPR051258">
    <property type="entry name" value="Diverse_Substrate_Transporter"/>
</dbReference>
<evidence type="ECO:0000256" key="6">
    <source>
        <dbReference type="SAM" id="Phobius"/>
    </source>
</evidence>
<dbReference type="InterPro" id="IPR037185">
    <property type="entry name" value="EmrE-like"/>
</dbReference>
<dbReference type="InterPro" id="IPR000620">
    <property type="entry name" value="EamA_dom"/>
</dbReference>
<dbReference type="GO" id="GO:0005886">
    <property type="term" value="C:plasma membrane"/>
    <property type="evidence" value="ECO:0007669"/>
    <property type="project" value="UniProtKB-SubCell"/>
</dbReference>
<feature type="transmembrane region" description="Helical" evidence="6">
    <location>
        <begin position="34"/>
        <end position="55"/>
    </location>
</feature>
<keyword evidence="2" id="KW-1003">Cell membrane</keyword>
<sequence>MFSVRFAAIWALCAAVLVWGLSFSATKIALEHLSPAAILFPRFALAALLLTPLALRRGVARLGLAEHGKVLGICVLFPGGYFALETMGLRLTSATNASLIAASIPMVVLGLSCLAGRAWPTAREASGVAASLAGVALLVGLNAGPANAGDLMMLGAVLAASVYMVAAGRLRGVPPLAFTTLQMFWGAVFFLPFFVQEAGALAQAPAKALAAVAWLGLFCSAGGFLAYNYALSRVPAARASLFINAVPLVAALGAHVALAESVSPGQALGGALVLASVAWAGARGGA</sequence>
<feature type="transmembrane region" description="Helical" evidence="6">
    <location>
        <begin position="96"/>
        <end position="115"/>
    </location>
</feature>
<dbReference type="Proteomes" id="UP000494245">
    <property type="component" value="Unassembled WGS sequence"/>
</dbReference>
<dbReference type="PANTHER" id="PTHR42920:SF5">
    <property type="entry name" value="EAMA DOMAIN-CONTAINING PROTEIN"/>
    <property type="match status" value="1"/>
</dbReference>
<feature type="domain" description="EamA" evidence="7">
    <location>
        <begin position="8"/>
        <end position="139"/>
    </location>
</feature>
<keyword evidence="9" id="KW-1185">Reference proteome</keyword>
<evidence type="ECO:0000313" key="8">
    <source>
        <dbReference type="EMBL" id="GFK95576.1"/>
    </source>
</evidence>
<accession>A0A6V8M0N8</accession>